<dbReference type="GO" id="GO:0018169">
    <property type="term" value="F:ribosomal S6-glutamic acid ligase activity"/>
    <property type="evidence" value="ECO:0007669"/>
    <property type="project" value="TreeGrafter"/>
</dbReference>
<name>A0A1B7K4Y6_9ENTR</name>
<proteinExistence type="predicted"/>
<dbReference type="PATRIC" id="fig|1354264.4.peg.1260"/>
<evidence type="ECO:0008006" key="3">
    <source>
        <dbReference type="Google" id="ProtNLM"/>
    </source>
</evidence>
<reference evidence="1 2" key="1">
    <citation type="submission" date="2016-04" db="EMBL/GenBank/DDBJ databases">
        <title>ATOL: Assembling a taxonomically balanced genome-scale reconstruction of the evolutionary history of the Enterobacteriaceae.</title>
        <authorList>
            <person name="Plunkett G.III."/>
            <person name="Neeno-Eckwall E.C."/>
            <person name="Glasner J.D."/>
            <person name="Perna N.T."/>
        </authorList>
    </citation>
    <scope>NUCLEOTIDE SEQUENCE [LARGE SCALE GENOMIC DNA]</scope>
    <source>
        <strain evidence="1 2">ATCC 51603</strain>
    </source>
</reference>
<dbReference type="RefSeq" id="WP_064543336.1">
    <property type="nucleotide sequence ID" value="NZ_LXEU01000029.1"/>
</dbReference>
<comment type="caution">
    <text evidence="1">The sequence shown here is derived from an EMBL/GenBank/DDBJ whole genome shotgun (WGS) entry which is preliminary data.</text>
</comment>
<dbReference type="Gene3D" id="3.30.470.20">
    <property type="entry name" value="ATP-grasp fold, B domain"/>
    <property type="match status" value="1"/>
</dbReference>
<dbReference type="SUPFAM" id="SSF56059">
    <property type="entry name" value="Glutathione synthetase ATP-binding domain-like"/>
    <property type="match status" value="1"/>
</dbReference>
<dbReference type="GO" id="GO:0005737">
    <property type="term" value="C:cytoplasm"/>
    <property type="evidence" value="ECO:0007669"/>
    <property type="project" value="TreeGrafter"/>
</dbReference>
<evidence type="ECO:0000313" key="1">
    <source>
        <dbReference type="EMBL" id="OAT55221.1"/>
    </source>
</evidence>
<dbReference type="GO" id="GO:0009432">
    <property type="term" value="P:SOS response"/>
    <property type="evidence" value="ECO:0007669"/>
    <property type="project" value="TreeGrafter"/>
</dbReference>
<dbReference type="EMBL" id="LXEU01000029">
    <property type="protein sequence ID" value="OAT55221.1"/>
    <property type="molecule type" value="Genomic_DNA"/>
</dbReference>
<evidence type="ECO:0000313" key="2">
    <source>
        <dbReference type="Proteomes" id="UP000078386"/>
    </source>
</evidence>
<protein>
    <recommendedName>
        <fullName evidence="3">ATP-grasp fold RimK-type domain-containing protein</fullName>
    </recommendedName>
</protein>
<keyword evidence="2" id="KW-1185">Reference proteome</keyword>
<dbReference type="PANTHER" id="PTHR21621">
    <property type="entry name" value="RIBOSOMAL PROTEIN S6 MODIFICATION PROTEIN"/>
    <property type="match status" value="1"/>
</dbReference>
<gene>
    <name evidence="1" type="ORF">M989_01204</name>
</gene>
<organism evidence="1 2">
    <name type="scientific">Kluyvera georgiana ATCC 51603</name>
    <dbReference type="NCBI Taxonomy" id="1354264"/>
    <lineage>
        <taxon>Bacteria</taxon>
        <taxon>Pseudomonadati</taxon>
        <taxon>Pseudomonadota</taxon>
        <taxon>Gammaproteobacteria</taxon>
        <taxon>Enterobacterales</taxon>
        <taxon>Enterobacteriaceae</taxon>
        <taxon>Kluyvera</taxon>
    </lineage>
</organism>
<sequence>MILVITSSFDKTIDYIIKKQCVDDFYVFNIDKFSEYQVSYTKKGFEIRNQHYGVLFESNCSSIYYRKPTPENLNDIIGVKYHNHCYREVFSLVEGIAEAFDGKCLSRPSILRKADNKVLQAKIADKIGFSTPDYCLTNSPHLLTSHLAEDIIVKPLSNGVVEDEHHKEIVQTNLFDKSKNTSTLKFSPAYFQKYSNKQYEVRITIINEIFFPVKIESENKIDWRKKDNKIIYSKIDIPQKIKDKCLIYMQFFEIDFGCFDFIVFDNEWLFLEMNANGQWVWLEHETGHNISKEIMRYLNDK</sequence>
<accession>A0A1B7K4Y6</accession>
<dbReference type="PANTHER" id="PTHR21621:SF7">
    <property type="entry name" value="RIBOSOMAL PROTEIN BS6--L-GLUTAMATE LIGASE"/>
    <property type="match status" value="1"/>
</dbReference>
<dbReference type="Proteomes" id="UP000078386">
    <property type="component" value="Unassembled WGS sequence"/>
</dbReference>
<dbReference type="AlphaFoldDB" id="A0A1B7K4Y6"/>